<dbReference type="Pfam" id="PF14099">
    <property type="entry name" value="Polysacc_lyase"/>
    <property type="match status" value="1"/>
</dbReference>
<evidence type="ECO:0000313" key="3">
    <source>
        <dbReference type="Proteomes" id="UP000584824"/>
    </source>
</evidence>
<reference evidence="2 3" key="1">
    <citation type="submission" date="2020-08" db="EMBL/GenBank/DDBJ databases">
        <title>Genomic Encyclopedia of Type Strains, Phase IV (KMG-IV): sequencing the most valuable type-strain genomes for metagenomic binning, comparative biology and taxonomic classification.</title>
        <authorList>
            <person name="Goeker M."/>
        </authorList>
    </citation>
    <scope>NUCLEOTIDE SEQUENCE [LARGE SCALE GENOMIC DNA]</scope>
    <source>
        <strain evidence="2 3">DSM 26385</strain>
    </source>
</reference>
<keyword evidence="1" id="KW-0732">Signal</keyword>
<evidence type="ECO:0000256" key="1">
    <source>
        <dbReference type="SAM" id="SignalP"/>
    </source>
</evidence>
<organism evidence="2 3">
    <name type="scientific">Allorhizobium borbori</name>
    <dbReference type="NCBI Taxonomy" id="485907"/>
    <lineage>
        <taxon>Bacteria</taxon>
        <taxon>Pseudomonadati</taxon>
        <taxon>Pseudomonadota</taxon>
        <taxon>Alphaproteobacteria</taxon>
        <taxon>Hyphomicrobiales</taxon>
        <taxon>Rhizobiaceae</taxon>
        <taxon>Rhizobium/Agrobacterium group</taxon>
        <taxon>Allorhizobium</taxon>
    </lineage>
</organism>
<feature type="signal peptide" evidence="1">
    <location>
        <begin position="1"/>
        <end position="23"/>
    </location>
</feature>
<feature type="chain" id="PRO_5031455693" description="Polysaccharide lyase" evidence="1">
    <location>
        <begin position="24"/>
        <end position="322"/>
    </location>
</feature>
<dbReference type="InterPro" id="IPR025975">
    <property type="entry name" value="Polysacc_lyase"/>
</dbReference>
<dbReference type="AlphaFoldDB" id="A0A7W6K179"/>
<keyword evidence="3" id="KW-1185">Reference proteome</keyword>
<sequence length="322" mass="35182">MRLKHFVWVVVAASGLLAGMANADDAWRQPLIDGFDGSDFAPEGGLYYRDNNEQAAGSYTFQSAVKRTGAGALKLSVRKQCNAKDLECSERAEIWEKTPLRVPYDAPIWFGFAMKLADPVPKDDHRYLVAQWKREIGPEAEGDFSPFLALRLDRGKMFFTVETNFIGSGPAPAGGIAGQCPTGSTPVWFRPETRQMRALATSGTDWTAEDAKDFPGCTDQISVVTHNPLPKASTDWIDFAILSLPGPDGSGRIEIFADKVPIATVTGHIGHGDAGLGKNQYFKFGPYRAGAEGEWTVYYDDFRRSPACMDVLADEKACAAVK</sequence>
<protein>
    <recommendedName>
        <fullName evidence="4">Polysaccharide lyase</fullName>
    </recommendedName>
</protein>
<accession>A0A7W6K179</accession>
<evidence type="ECO:0000313" key="2">
    <source>
        <dbReference type="EMBL" id="MBB4103286.1"/>
    </source>
</evidence>
<proteinExistence type="predicted"/>
<dbReference type="Gene3D" id="2.60.120.200">
    <property type="match status" value="1"/>
</dbReference>
<dbReference type="EMBL" id="JACIDU010000006">
    <property type="protein sequence ID" value="MBB4103286.1"/>
    <property type="molecule type" value="Genomic_DNA"/>
</dbReference>
<evidence type="ECO:0008006" key="4">
    <source>
        <dbReference type="Google" id="ProtNLM"/>
    </source>
</evidence>
<name>A0A7W6K179_9HYPH</name>
<gene>
    <name evidence="2" type="ORF">GGQ66_001843</name>
</gene>
<comment type="caution">
    <text evidence="2">The sequence shown here is derived from an EMBL/GenBank/DDBJ whole genome shotgun (WGS) entry which is preliminary data.</text>
</comment>
<dbReference type="Proteomes" id="UP000584824">
    <property type="component" value="Unassembled WGS sequence"/>
</dbReference>